<sequence>MKFKCSVGGFATKDLNERSLPQPTPSSLEVVIDIQTCSESQLNGRPHAKDAMTKPKPKHELEEEDCDEKDDFDFAGEEEGTSYSGELDVYVLNEEEIFHSDSSDEDDFERGNISTLRDIFHVVTRRIYMVHYKGNFKKLFPTPKLNFLLSRAATAYCQVRFTRFIESLFKGSPTAYIWLQDEPYKYWCRHGFDSTTKVFSIQPVTSSITFHKSRPRKVTKALSSSNEPTLLPRRSPRKLPKAASSSLPIMRSSAQKSKVEAPASSQPSRSRHQKVDNKDLKKKKKNRI</sequence>
<evidence type="ECO:0000313" key="2">
    <source>
        <dbReference type="EMBL" id="KAJ8439423.1"/>
    </source>
</evidence>
<gene>
    <name evidence="2" type="ORF">Cgig2_001763</name>
</gene>
<feature type="region of interest" description="Disordered" evidence="1">
    <location>
        <begin position="39"/>
        <end position="67"/>
    </location>
</feature>
<dbReference type="Proteomes" id="UP001153076">
    <property type="component" value="Unassembled WGS sequence"/>
</dbReference>
<proteinExistence type="predicted"/>
<feature type="region of interest" description="Disordered" evidence="1">
    <location>
        <begin position="217"/>
        <end position="288"/>
    </location>
</feature>
<keyword evidence="3" id="KW-1185">Reference proteome</keyword>
<evidence type="ECO:0000313" key="3">
    <source>
        <dbReference type="Proteomes" id="UP001153076"/>
    </source>
</evidence>
<dbReference type="EMBL" id="JAKOGI010000220">
    <property type="protein sequence ID" value="KAJ8439423.1"/>
    <property type="molecule type" value="Genomic_DNA"/>
</dbReference>
<name>A0A9Q1QEI7_9CARY</name>
<comment type="caution">
    <text evidence="2">The sequence shown here is derived from an EMBL/GenBank/DDBJ whole genome shotgun (WGS) entry which is preliminary data.</text>
</comment>
<organism evidence="2 3">
    <name type="scientific">Carnegiea gigantea</name>
    <dbReference type="NCBI Taxonomy" id="171969"/>
    <lineage>
        <taxon>Eukaryota</taxon>
        <taxon>Viridiplantae</taxon>
        <taxon>Streptophyta</taxon>
        <taxon>Embryophyta</taxon>
        <taxon>Tracheophyta</taxon>
        <taxon>Spermatophyta</taxon>
        <taxon>Magnoliopsida</taxon>
        <taxon>eudicotyledons</taxon>
        <taxon>Gunneridae</taxon>
        <taxon>Pentapetalae</taxon>
        <taxon>Caryophyllales</taxon>
        <taxon>Cactineae</taxon>
        <taxon>Cactaceae</taxon>
        <taxon>Cactoideae</taxon>
        <taxon>Echinocereeae</taxon>
        <taxon>Carnegiea</taxon>
    </lineage>
</organism>
<feature type="compositionally biased region" description="Polar residues" evidence="1">
    <location>
        <begin position="243"/>
        <end position="256"/>
    </location>
</feature>
<feature type="compositionally biased region" description="Basic and acidic residues" evidence="1">
    <location>
        <begin position="47"/>
        <end position="61"/>
    </location>
</feature>
<accession>A0A9Q1QEI7</accession>
<protein>
    <submittedName>
        <fullName evidence="2">Uncharacterized protein</fullName>
    </submittedName>
</protein>
<dbReference type="OrthoDB" id="1918246at2759"/>
<reference evidence="2" key="1">
    <citation type="submission" date="2022-04" db="EMBL/GenBank/DDBJ databases">
        <title>Carnegiea gigantea Genome sequencing and assembly v2.</title>
        <authorList>
            <person name="Copetti D."/>
            <person name="Sanderson M.J."/>
            <person name="Burquez A."/>
            <person name="Wojciechowski M.F."/>
        </authorList>
    </citation>
    <scope>NUCLEOTIDE SEQUENCE</scope>
    <source>
        <strain evidence="2">SGP5-SGP5p</strain>
        <tissue evidence="2">Aerial part</tissue>
    </source>
</reference>
<evidence type="ECO:0000256" key="1">
    <source>
        <dbReference type="SAM" id="MobiDB-lite"/>
    </source>
</evidence>
<dbReference type="AlphaFoldDB" id="A0A9Q1QEI7"/>